<dbReference type="InterPro" id="IPR021373">
    <property type="entry name" value="DUF2993"/>
</dbReference>
<sequence>MSDQPTEVIGADRSPVSPAPAQRRRRPRWVRVLLWTLIPLVVIVALLVIADVVVRSIAEQRVASEIEKNLPDTVKADVSVHIGGLSVIQQYLSGSFESVELDAPHATVNGAPLSATITATGVPADFTKPVQSATGVLTVSQDSLNKLITIPGSTGDITLGEGTIGYAGKIDLLGLPVGYTVNATPKAAGKEVLLQPGKASLTTGGGDVNLTRLLQALTDNGPFPVCAAQYLPDGVEVSDIQVTPKAATVTLTASDFVLDEKFLHSKGSCS</sequence>
<feature type="region of interest" description="Disordered" evidence="1">
    <location>
        <begin position="1"/>
        <end position="21"/>
    </location>
</feature>
<proteinExistence type="predicted"/>
<dbReference type="EMBL" id="CP157390">
    <property type="protein sequence ID" value="XBM47146.1"/>
    <property type="molecule type" value="Genomic_DNA"/>
</dbReference>
<dbReference type="Pfam" id="PF11209">
    <property type="entry name" value="LmeA"/>
    <property type="match status" value="1"/>
</dbReference>
<dbReference type="RefSeq" id="WP_348787122.1">
    <property type="nucleotide sequence ID" value="NZ_CP157390.1"/>
</dbReference>
<reference evidence="3" key="1">
    <citation type="submission" date="2024-05" db="EMBL/GenBank/DDBJ databases">
        <title>The Natural Products Discovery Center: Release of the First 8490 Sequenced Strains for Exploring Actinobacteria Biosynthetic Diversity.</title>
        <authorList>
            <person name="Kalkreuter E."/>
            <person name="Kautsar S.A."/>
            <person name="Yang D."/>
            <person name="Bader C.D."/>
            <person name="Teijaro C.N."/>
            <person name="Fluegel L."/>
            <person name="Davis C.M."/>
            <person name="Simpson J.R."/>
            <person name="Lauterbach L."/>
            <person name="Steele A.D."/>
            <person name="Gui C."/>
            <person name="Meng S."/>
            <person name="Li G."/>
            <person name="Viehrig K."/>
            <person name="Ye F."/>
            <person name="Su P."/>
            <person name="Kiefer A.F."/>
            <person name="Nichols A."/>
            <person name="Cepeda A.J."/>
            <person name="Yan W."/>
            <person name="Fan B."/>
            <person name="Jiang Y."/>
            <person name="Adhikari A."/>
            <person name="Zheng C.-J."/>
            <person name="Schuster L."/>
            <person name="Cowan T.M."/>
            <person name="Smanski M.J."/>
            <person name="Chevrette M.G."/>
            <person name="de Carvalho L.P.S."/>
            <person name="Shen B."/>
        </authorList>
    </citation>
    <scope>NUCLEOTIDE SEQUENCE</scope>
    <source>
        <strain evidence="3">NPDC080035</strain>
    </source>
</reference>
<keyword evidence="2" id="KW-0812">Transmembrane</keyword>
<gene>
    <name evidence="3" type="ORF">AAME72_13770</name>
</gene>
<keyword evidence="2" id="KW-0472">Membrane</keyword>
<accession>A0AAU7GB31</accession>
<organism evidence="3">
    <name type="scientific">Leifsonia sp. NPDC080035</name>
    <dbReference type="NCBI Taxonomy" id="3143936"/>
    <lineage>
        <taxon>Bacteria</taxon>
        <taxon>Bacillati</taxon>
        <taxon>Actinomycetota</taxon>
        <taxon>Actinomycetes</taxon>
        <taxon>Micrococcales</taxon>
        <taxon>Microbacteriaceae</taxon>
        <taxon>Leifsonia</taxon>
    </lineage>
</organism>
<feature type="transmembrane region" description="Helical" evidence="2">
    <location>
        <begin position="32"/>
        <end position="54"/>
    </location>
</feature>
<keyword evidence="2" id="KW-1133">Transmembrane helix</keyword>
<evidence type="ECO:0000313" key="3">
    <source>
        <dbReference type="EMBL" id="XBM47146.1"/>
    </source>
</evidence>
<evidence type="ECO:0000256" key="2">
    <source>
        <dbReference type="SAM" id="Phobius"/>
    </source>
</evidence>
<name>A0AAU7GB31_9MICO</name>
<dbReference type="AlphaFoldDB" id="A0AAU7GB31"/>
<evidence type="ECO:0000256" key="1">
    <source>
        <dbReference type="SAM" id="MobiDB-lite"/>
    </source>
</evidence>
<protein>
    <submittedName>
        <fullName evidence="3">DUF2993 domain-containing protein</fullName>
    </submittedName>
</protein>